<dbReference type="EMBL" id="BAAAZY010000012">
    <property type="protein sequence ID" value="GAA4066540.1"/>
    <property type="molecule type" value="Genomic_DNA"/>
</dbReference>
<sequence>MRRITAIAGLVLAVGIAVPTTSAMALSVKGGGVTATSPWNSDSGLISVHDGSDDGDPGKAQYYRQDSAGTLRTLWNHSGVNTRVISGDGSKVIKFKACDDNDWAEDDCSGWVAP</sequence>
<keyword evidence="3" id="KW-1185">Reference proteome</keyword>
<keyword evidence="1" id="KW-0732">Signal</keyword>
<reference evidence="3" key="1">
    <citation type="journal article" date="2019" name="Int. J. Syst. Evol. Microbiol.">
        <title>The Global Catalogue of Microorganisms (GCM) 10K type strain sequencing project: providing services to taxonomists for standard genome sequencing and annotation.</title>
        <authorList>
            <consortium name="The Broad Institute Genomics Platform"/>
            <consortium name="The Broad Institute Genome Sequencing Center for Infectious Disease"/>
            <person name="Wu L."/>
            <person name="Ma J."/>
        </authorList>
    </citation>
    <scope>NUCLEOTIDE SEQUENCE [LARGE SCALE GENOMIC DNA]</scope>
    <source>
        <strain evidence="3">JCM 16925</strain>
    </source>
</reference>
<dbReference type="Proteomes" id="UP001499984">
    <property type="component" value="Unassembled WGS sequence"/>
</dbReference>
<evidence type="ECO:0008006" key="4">
    <source>
        <dbReference type="Google" id="ProtNLM"/>
    </source>
</evidence>
<evidence type="ECO:0000313" key="2">
    <source>
        <dbReference type="EMBL" id="GAA4066540.1"/>
    </source>
</evidence>
<protein>
    <recommendedName>
        <fullName evidence="4">Secreted protein</fullName>
    </recommendedName>
</protein>
<accession>A0ABP7VG31</accession>
<name>A0ABP7VG31_9ACTN</name>
<organism evidence="2 3">
    <name type="scientific">Streptomyces shaanxiensis</name>
    <dbReference type="NCBI Taxonomy" id="653357"/>
    <lineage>
        <taxon>Bacteria</taxon>
        <taxon>Bacillati</taxon>
        <taxon>Actinomycetota</taxon>
        <taxon>Actinomycetes</taxon>
        <taxon>Kitasatosporales</taxon>
        <taxon>Streptomycetaceae</taxon>
        <taxon>Streptomyces</taxon>
    </lineage>
</organism>
<dbReference type="RefSeq" id="WP_345015506.1">
    <property type="nucleotide sequence ID" value="NZ_BAAAZY010000012.1"/>
</dbReference>
<evidence type="ECO:0000313" key="3">
    <source>
        <dbReference type="Proteomes" id="UP001499984"/>
    </source>
</evidence>
<feature type="signal peptide" evidence="1">
    <location>
        <begin position="1"/>
        <end position="25"/>
    </location>
</feature>
<feature type="chain" id="PRO_5046688959" description="Secreted protein" evidence="1">
    <location>
        <begin position="26"/>
        <end position="114"/>
    </location>
</feature>
<gene>
    <name evidence="2" type="ORF">GCM10022233_47050</name>
</gene>
<evidence type="ECO:0000256" key="1">
    <source>
        <dbReference type="SAM" id="SignalP"/>
    </source>
</evidence>
<comment type="caution">
    <text evidence="2">The sequence shown here is derived from an EMBL/GenBank/DDBJ whole genome shotgun (WGS) entry which is preliminary data.</text>
</comment>
<proteinExistence type="predicted"/>